<dbReference type="InterPro" id="IPR012349">
    <property type="entry name" value="Split_barrel_FMN-bd"/>
</dbReference>
<keyword evidence="3" id="KW-1185">Reference proteome</keyword>
<organism evidence="2 3">
    <name type="scientific">Aquirufa echingensis</name>
    <dbReference type="NCBI Taxonomy" id="3096516"/>
    <lineage>
        <taxon>Bacteria</taxon>
        <taxon>Pseudomonadati</taxon>
        <taxon>Bacteroidota</taxon>
        <taxon>Cytophagia</taxon>
        <taxon>Cytophagales</taxon>
        <taxon>Flectobacillaceae</taxon>
        <taxon>Aquirufa</taxon>
    </lineage>
</organism>
<dbReference type="Gene3D" id="2.30.110.10">
    <property type="entry name" value="Electron Transport, Fmn-binding Protein, Chain A"/>
    <property type="match status" value="1"/>
</dbReference>
<dbReference type="InterPro" id="IPR011576">
    <property type="entry name" value="Pyridox_Oxase_N"/>
</dbReference>
<dbReference type="Proteomes" id="UP001598114">
    <property type="component" value="Unassembled WGS sequence"/>
</dbReference>
<proteinExistence type="predicted"/>
<dbReference type="RefSeq" id="WP_377974328.1">
    <property type="nucleotide sequence ID" value="NZ_JBBKYA010000001.1"/>
</dbReference>
<dbReference type="PANTHER" id="PTHR39336">
    <property type="entry name" value="PYRIDOXAMINE PHOSPHATE OXIDASE FAMILY PROTEIN (AFU_ORTHOLOGUE AFUA_6G11440)"/>
    <property type="match status" value="1"/>
</dbReference>
<dbReference type="Pfam" id="PF01243">
    <property type="entry name" value="PNPOx_N"/>
    <property type="match status" value="1"/>
</dbReference>
<accession>A0ABW6CV35</accession>
<gene>
    <name evidence="2" type="ORF">SKC38_01015</name>
</gene>
<evidence type="ECO:0000313" key="3">
    <source>
        <dbReference type="Proteomes" id="UP001598114"/>
    </source>
</evidence>
<dbReference type="PANTHER" id="PTHR39336:SF1">
    <property type="entry name" value="PYRIDOXAMINE PHOSPHATE OXIDASE FAMILY PROTEIN (AFU_ORTHOLOGUE AFUA_6G11440)"/>
    <property type="match status" value="1"/>
</dbReference>
<reference evidence="2 3" key="1">
    <citation type="submission" date="2024-03" db="EMBL/GenBank/DDBJ databases">
        <title>Aquirufa genome sequencing.</title>
        <authorList>
            <person name="Pitt A."/>
            <person name="Hahn M.W."/>
        </authorList>
    </citation>
    <scope>NUCLEOTIDE SEQUENCE [LARGE SCALE GENOMIC DNA]</scope>
    <source>
        <strain evidence="2 3">PLAD-142S6K</strain>
    </source>
</reference>
<protein>
    <submittedName>
        <fullName evidence="2">Pyridoxamine 5'-phosphate oxidase family protein</fullName>
    </submittedName>
</protein>
<evidence type="ECO:0000259" key="1">
    <source>
        <dbReference type="Pfam" id="PF01243"/>
    </source>
</evidence>
<dbReference type="EMBL" id="JBBKYA010000001">
    <property type="protein sequence ID" value="MFD3274805.1"/>
    <property type="molecule type" value="Genomic_DNA"/>
</dbReference>
<name>A0ABW6CV35_9BACT</name>
<evidence type="ECO:0000313" key="2">
    <source>
        <dbReference type="EMBL" id="MFD3274805.1"/>
    </source>
</evidence>
<dbReference type="SUPFAM" id="SSF50475">
    <property type="entry name" value="FMN-binding split barrel"/>
    <property type="match status" value="1"/>
</dbReference>
<comment type="caution">
    <text evidence="2">The sequence shown here is derived from an EMBL/GenBank/DDBJ whole genome shotgun (WGS) entry which is preliminary data.</text>
</comment>
<sequence length="195" mass="21956">MSILNFHFMGEFYKQISATQKAFIKNQHMYFVGTAPLSGDGHINVSPKGLDSFRVINPNQVAYIDVISSGNETSAHVLENGRITIMFCSFDKKPLILKLYGKGETILPSNEKWDTYSRGFDVYESTRQIIVVDVELVQSSCGFGVPRYDFIEHRDIHFSWAAQKGSEGLSHYIDENNLISLDGLPTALGLERNKI</sequence>
<feature type="domain" description="Pyridoxamine 5'-phosphate oxidase N-terminal" evidence="1">
    <location>
        <begin position="19"/>
        <end position="139"/>
    </location>
</feature>